<name>A0A8X7ZXW8_POPTO</name>
<dbReference type="InterPro" id="IPR002015">
    <property type="entry name" value="Proteasome/cyclosome_rpt"/>
</dbReference>
<dbReference type="GO" id="GO:0008540">
    <property type="term" value="C:proteasome regulatory particle, base subcomplex"/>
    <property type="evidence" value="ECO:0007669"/>
    <property type="project" value="TreeGrafter"/>
</dbReference>
<keyword evidence="1" id="KW-0677">Repeat</keyword>
<dbReference type="Pfam" id="PF01851">
    <property type="entry name" value="PC_rep"/>
    <property type="match status" value="1"/>
</dbReference>
<feature type="domain" description="26S proteasome non-ATPase regulatory subunit 1/RPN2 N-terminal" evidence="2">
    <location>
        <begin position="7"/>
        <end position="94"/>
    </location>
</feature>
<dbReference type="EMBL" id="JAAWWB010000008">
    <property type="protein sequence ID" value="KAG6778049.1"/>
    <property type="molecule type" value="Genomic_DNA"/>
</dbReference>
<keyword evidence="4" id="KW-1185">Reference proteome</keyword>
<evidence type="ECO:0000313" key="4">
    <source>
        <dbReference type="Proteomes" id="UP000886885"/>
    </source>
</evidence>
<gene>
    <name evidence="3" type="ORF">POTOM_017894</name>
</gene>
<dbReference type="GO" id="GO:0005634">
    <property type="term" value="C:nucleus"/>
    <property type="evidence" value="ECO:0007669"/>
    <property type="project" value="TreeGrafter"/>
</dbReference>
<dbReference type="AlphaFoldDB" id="A0A8X7ZXW8"/>
<evidence type="ECO:0000256" key="1">
    <source>
        <dbReference type="ARBA" id="ARBA00022737"/>
    </source>
</evidence>
<feature type="domain" description="26S proteasome non-ATPase regulatory subunit 1/RPN2 N-terminal" evidence="2">
    <location>
        <begin position="99"/>
        <end position="178"/>
    </location>
</feature>
<proteinExistence type="predicted"/>
<reference evidence="3" key="1">
    <citation type="journal article" date="2020" name="bioRxiv">
        <title>Hybrid origin of Populus tomentosa Carr. identified through genome sequencing and phylogenomic analysis.</title>
        <authorList>
            <person name="An X."/>
            <person name="Gao K."/>
            <person name="Chen Z."/>
            <person name="Li J."/>
            <person name="Yang X."/>
            <person name="Yang X."/>
            <person name="Zhou J."/>
            <person name="Guo T."/>
            <person name="Zhao T."/>
            <person name="Huang S."/>
            <person name="Miao D."/>
            <person name="Khan W.U."/>
            <person name="Rao P."/>
            <person name="Ye M."/>
            <person name="Lei B."/>
            <person name="Liao W."/>
            <person name="Wang J."/>
            <person name="Ji L."/>
            <person name="Li Y."/>
            <person name="Guo B."/>
            <person name="Mustafa N.S."/>
            <person name="Li S."/>
            <person name="Yun Q."/>
            <person name="Keller S.R."/>
            <person name="Mao J."/>
            <person name="Zhang R."/>
            <person name="Strauss S.H."/>
        </authorList>
    </citation>
    <scope>NUCLEOTIDE SEQUENCE</scope>
    <source>
        <strain evidence="3">GM15</strain>
        <tissue evidence="3">Leaf</tissue>
    </source>
</reference>
<dbReference type="PANTHER" id="PTHR10943">
    <property type="entry name" value="26S PROTEASOME NON-ATPASE REGULATORY SUBUNIT"/>
    <property type="match status" value="1"/>
</dbReference>
<dbReference type="InterPro" id="IPR048570">
    <property type="entry name" value="PSMD1_RPN2_N"/>
</dbReference>
<dbReference type="Pfam" id="PF21505">
    <property type="entry name" value="RPN2_N"/>
    <property type="match status" value="2"/>
</dbReference>
<organism evidence="3 4">
    <name type="scientific">Populus tomentosa</name>
    <name type="common">Chinese white poplar</name>
    <dbReference type="NCBI Taxonomy" id="118781"/>
    <lineage>
        <taxon>Eukaryota</taxon>
        <taxon>Viridiplantae</taxon>
        <taxon>Streptophyta</taxon>
        <taxon>Embryophyta</taxon>
        <taxon>Tracheophyta</taxon>
        <taxon>Spermatophyta</taxon>
        <taxon>Magnoliopsida</taxon>
        <taxon>eudicotyledons</taxon>
        <taxon>Gunneridae</taxon>
        <taxon>Pentapetalae</taxon>
        <taxon>rosids</taxon>
        <taxon>fabids</taxon>
        <taxon>Malpighiales</taxon>
        <taxon>Salicaceae</taxon>
        <taxon>Saliceae</taxon>
        <taxon>Populus</taxon>
    </lineage>
</organism>
<dbReference type="Proteomes" id="UP000886885">
    <property type="component" value="Chromosome 4D"/>
</dbReference>
<accession>A0A8X7ZXW8</accession>
<evidence type="ECO:0000259" key="2">
    <source>
        <dbReference type="Pfam" id="PF21505"/>
    </source>
</evidence>
<dbReference type="GO" id="GO:0034515">
    <property type="term" value="C:proteasome storage granule"/>
    <property type="evidence" value="ECO:0007669"/>
    <property type="project" value="TreeGrafter"/>
</dbReference>
<comment type="caution">
    <text evidence="3">The sequence shown here is derived from an EMBL/GenBank/DDBJ whole genome shotgun (WGS) entry which is preliminary data.</text>
</comment>
<dbReference type="OrthoDB" id="261572at2759"/>
<protein>
    <recommendedName>
        <fullName evidence="2">26S proteasome non-ATPase regulatory subunit 1/RPN2 N-terminal domain-containing protein</fullName>
    </recommendedName>
</protein>
<dbReference type="GO" id="GO:0043161">
    <property type="term" value="P:proteasome-mediated ubiquitin-dependent protein catabolic process"/>
    <property type="evidence" value="ECO:0007669"/>
    <property type="project" value="TreeGrafter"/>
</dbReference>
<evidence type="ECO:0000313" key="3">
    <source>
        <dbReference type="EMBL" id="KAG6778049.1"/>
    </source>
</evidence>
<dbReference type="PANTHER" id="PTHR10943:SF2">
    <property type="entry name" value="26S PROTEASOME NON-ATPASE REGULATORY SUBUNIT 1"/>
    <property type="match status" value="1"/>
</dbReference>
<sequence>MAKVMNSVSGLLKMLKDDNSVIKQQALRNLNNFVDVFWPESPTVSPLRKGIAALTVYTAVMVVSLKLYYHTGECDDSLSYALGAGSLLYISEDSDQFALKLVVFRHIVNVHQELPHPDLLSICQYLMLLDEPEGVASELEKLLRSKNKDRALVAFQIAFDLVENEDKTFLLYVRDLFSMCQPSDSTQNDHVTDPREGMYAERLTKIRRILSDLLIPKTIKQAIEKSGSVCHNATLYANAILHAGTAVDTFVRENLLQLQQGESQISPYVFESPSGVSSIACTKGGALRAMDLHYANHGEEIKQCICDSLRGTNVKVVQHGACLGLGLAALGTAGENIYDDIKNVLHADSAVSGEAAGISMGLLMVGTASEMFVCARQTQHEKLARELALGIALTVYRRERKQTLIERLTRDEDPILRYGGMYALALAYRGTENNDAILQLLYFAALDVNDDVR</sequence>